<dbReference type="SUPFAM" id="SSF53323">
    <property type="entry name" value="Pyruvate-ferredoxin oxidoreductase, PFOR, domain III"/>
    <property type="match status" value="1"/>
</dbReference>
<dbReference type="InterPro" id="IPR002869">
    <property type="entry name" value="Pyrv_flavodox_OxRed_cen"/>
</dbReference>
<evidence type="ECO:0000313" key="4">
    <source>
        <dbReference type="EMBL" id="EXI79765.1"/>
    </source>
</evidence>
<evidence type="ECO:0000259" key="2">
    <source>
        <dbReference type="Pfam" id="PF01558"/>
    </source>
</evidence>
<dbReference type="AlphaFoldDB" id="A0A011PSD5"/>
<sequence>MDATQRNAGDVSDAENSGLRAVALDDKYQLASGRVYLNGTQALVRLPMLQRARDERAGLNTAGFVSGYRGSPLGNVDHEFWRAKKFLEPKHIHFQAGLNEDLAATAVWGTQQVTLDRNARYDGVFAMWYGKGPGVDRSGDVFRHANAAGSSKFGGVLAIAGDDHAAKSSTLPHQTEHVFKALMMPVLAPADIQEYLELGLHGFALSRYSGCWVAFKALADTVETSASVNVDPFAVETIIPSAFPLPADGLNLRWPDPPLVQEKRLLHHKLYAALAYCRANQLNKVVIDSPTPRLGIVTSGKSYLDVRQALEDLGIDDAVAAKIGLRLYKVGMVWPLEAEGVRAFAEGLEEILVIEEKRQFLEYQLKEELYNWSESARPRVIGKFDEKGEWSLPHSEWLLPAAGELTPAMIARVIAARIAIYYTSERVAARLAFLEEKEAALAKPNRAIARIPHYCSGCPHNTSTKVPQGSRALAGIGCHYMATWLSPESTQTFCQMGGEGVAWVGQSPFTSTQHVFANLGDGTYFHSGLLAIRQSIAAGVNITYKILYNDAVAMTGGQPHDGPLSVPIIARQIAAEGIKSIVVVTDEPGKYHGDAALPSGTPVRHRDQLDAVQRELRSVPGATAIIYDQTCAAEKRRRRKRGKFPDPAKRVLINDLVCEGCGDCSEKSNCMSVVPVETEFGRKRAIDQSACNKDFSCIKGFCPSFVTVEGGALKKGKAATPSEALFAQLPEPTLPGTAKPWSMLITGVGGTGVVTIGALLGMSAHLEGKGVLVLDMAGLAQKGGAVWSHVRIADRQEQLYAARVAAGEANAVIACDLVVAASDESIAKMRTGYTRVVINRDQSTTSDFVRGFAAQARSGDVVANPDPQFPQDGMEARIADAVGSDSADFLDASQLATAIMGDAIATNLFMLGFAWQKGLVPLSRAAILRAIEINAAAVNANTTAFQWGRVAAVDRAAVVKAAQATQLPDHHRLSSSVDELIARRQQQLSEYQDAAYAERYLALVKRVRAAEEALTPGISLLGEAVARGYYKLLAYKDEYEVARLYTNGAFINSVEAQFEGDYKLVFHLAPPLLAGKDPATGQLKKRRYGPWMLKAMRILAGCKHLRGGRFDIFARSAERRLDRQLIADYEALIESLLAGLDTSKHELAVELASLPEQIRGFGHIRERYIEHARAQQEALLARFNGQSAPSVQVMQQMPTSKVSA</sequence>
<dbReference type="InterPro" id="IPR009014">
    <property type="entry name" value="Transketo_C/PFOR_II"/>
</dbReference>
<dbReference type="Pfam" id="PF01558">
    <property type="entry name" value="POR"/>
    <property type="match status" value="1"/>
</dbReference>
<dbReference type="Gene3D" id="3.40.50.970">
    <property type="match status" value="1"/>
</dbReference>
<proteinExistence type="predicted"/>
<evidence type="ECO:0000259" key="3">
    <source>
        <dbReference type="Pfam" id="PF20169"/>
    </source>
</evidence>
<dbReference type="Gene3D" id="3.40.920.10">
    <property type="entry name" value="Pyruvate-ferredoxin oxidoreductase, PFOR, domain III"/>
    <property type="match status" value="1"/>
</dbReference>
<dbReference type="PANTHER" id="PTHR48084:SF3">
    <property type="entry name" value="SUBUNIT OF PYRUVATE:FLAVODOXIN OXIDOREDUCTASE"/>
    <property type="match status" value="1"/>
</dbReference>
<organism evidence="4 5">
    <name type="scientific">Candidatus Accumulibacter appositus</name>
    <dbReference type="NCBI Taxonomy" id="1454003"/>
    <lineage>
        <taxon>Bacteria</taxon>
        <taxon>Pseudomonadati</taxon>
        <taxon>Pseudomonadota</taxon>
        <taxon>Betaproteobacteria</taxon>
        <taxon>Candidatus Accumulibacter</taxon>
    </lineage>
</organism>
<feature type="domain" description="Pyruvate/ketoisovalerate oxidoreductase catalytic" evidence="2">
    <location>
        <begin position="749"/>
        <end position="948"/>
    </location>
</feature>
<dbReference type="CDD" id="cd07034">
    <property type="entry name" value="TPP_PYR_PFOR_IOR-alpha_like"/>
    <property type="match status" value="1"/>
</dbReference>
<dbReference type="Pfam" id="PF20169">
    <property type="entry name" value="DUF6537"/>
    <property type="match status" value="1"/>
</dbReference>
<dbReference type="PANTHER" id="PTHR48084">
    <property type="entry name" value="2-OXOGLUTARATE OXIDOREDUCTASE SUBUNIT KORB-RELATED"/>
    <property type="match status" value="1"/>
</dbReference>
<accession>A0A011PSD5</accession>
<dbReference type="InterPro" id="IPR002880">
    <property type="entry name" value="Pyrv_Fd/Flavodoxin_OxRdtase_N"/>
</dbReference>
<evidence type="ECO:0000256" key="1">
    <source>
        <dbReference type="ARBA" id="ARBA00023002"/>
    </source>
</evidence>
<dbReference type="PATRIC" id="fig|1454003.3.peg.2296"/>
<name>A0A011PSD5_9PROT</name>
<dbReference type="SUPFAM" id="SSF52922">
    <property type="entry name" value="TK C-terminal domain-like"/>
    <property type="match status" value="1"/>
</dbReference>
<dbReference type="InterPro" id="IPR051457">
    <property type="entry name" value="2-oxoacid:Fd_oxidoreductase"/>
</dbReference>
<feature type="domain" description="DUF6537" evidence="3">
    <location>
        <begin position="977"/>
        <end position="1177"/>
    </location>
</feature>
<dbReference type="InterPro" id="IPR029061">
    <property type="entry name" value="THDP-binding"/>
</dbReference>
<gene>
    <name evidence="4" type="ORF">AW10_02250</name>
</gene>
<dbReference type="Proteomes" id="UP000021816">
    <property type="component" value="Unassembled WGS sequence"/>
</dbReference>
<keyword evidence="4" id="KW-0670">Pyruvate</keyword>
<dbReference type="STRING" id="1454003.AW10_02250"/>
<reference evidence="4 5" key="1">
    <citation type="submission" date="2014-02" db="EMBL/GenBank/DDBJ databases">
        <title>Expanding our view of genomic diversity in Candidatus Accumulibacter clades.</title>
        <authorList>
            <person name="Skennerton C.T."/>
            <person name="Barr J.J."/>
            <person name="Slater F.R."/>
            <person name="Bond P.L."/>
            <person name="Tyson G.W."/>
        </authorList>
    </citation>
    <scope>NUCLEOTIDE SEQUENCE [LARGE SCALE GENOMIC DNA]</scope>
    <source>
        <strain evidence="5">BA-92</strain>
    </source>
</reference>
<protein>
    <submittedName>
        <fullName evidence="4">Indolepyruvate ferredoxin oxidoreductase</fullName>
    </submittedName>
</protein>
<dbReference type="InterPro" id="IPR019752">
    <property type="entry name" value="Pyrv/ketoisovalerate_OxRed_cat"/>
</dbReference>
<dbReference type="GO" id="GO:0016903">
    <property type="term" value="F:oxidoreductase activity, acting on the aldehyde or oxo group of donors"/>
    <property type="evidence" value="ECO:0007669"/>
    <property type="project" value="InterPro"/>
</dbReference>
<dbReference type="NCBIfam" id="NF009588">
    <property type="entry name" value="PRK13029.1"/>
    <property type="match status" value="1"/>
</dbReference>
<dbReference type="EMBL" id="JEMX01000046">
    <property type="protein sequence ID" value="EXI79765.1"/>
    <property type="molecule type" value="Genomic_DNA"/>
</dbReference>
<dbReference type="SUPFAM" id="SSF52518">
    <property type="entry name" value="Thiamin diphosphate-binding fold (THDP-binding)"/>
    <property type="match status" value="2"/>
</dbReference>
<dbReference type="NCBIfam" id="NF009589">
    <property type="entry name" value="PRK13030.1"/>
    <property type="match status" value="1"/>
</dbReference>
<dbReference type="InterPro" id="IPR046667">
    <property type="entry name" value="DUF6537"/>
</dbReference>
<comment type="caution">
    <text evidence="4">The sequence shown here is derived from an EMBL/GenBank/DDBJ whole genome shotgun (WGS) entry which is preliminary data.</text>
</comment>
<keyword evidence="1" id="KW-0560">Oxidoreductase</keyword>
<evidence type="ECO:0000313" key="5">
    <source>
        <dbReference type="Proteomes" id="UP000021816"/>
    </source>
</evidence>